<evidence type="ECO:0000256" key="1">
    <source>
        <dbReference type="ARBA" id="ARBA00003236"/>
    </source>
</evidence>
<comment type="caution">
    <text evidence="8">The sequence shown here is derived from an EMBL/GenBank/DDBJ whole genome shotgun (WGS) entry which is preliminary data.</text>
</comment>
<keyword evidence="9" id="KW-1185">Reference proteome</keyword>
<dbReference type="SUPFAM" id="SSF88713">
    <property type="entry name" value="Glycoside hydrolase/deacetylase"/>
    <property type="match status" value="1"/>
</dbReference>
<evidence type="ECO:0000259" key="7">
    <source>
        <dbReference type="PROSITE" id="PS51677"/>
    </source>
</evidence>
<reference evidence="8 9" key="1">
    <citation type="submission" date="2019-06" db="EMBL/GenBank/DDBJ databases">
        <title>Genomic Encyclopedia of Type Strains, Phase IV (KMG-V): Genome sequencing to study the core and pangenomes of soil and plant-associated prokaryotes.</title>
        <authorList>
            <person name="Whitman W."/>
        </authorList>
    </citation>
    <scope>NUCLEOTIDE SEQUENCE [LARGE SCALE GENOMIC DNA]</scope>
    <source>
        <strain evidence="8 9">BR 510</strain>
    </source>
</reference>
<dbReference type="GO" id="GO:0016810">
    <property type="term" value="F:hydrolase activity, acting on carbon-nitrogen (but not peptide) bonds"/>
    <property type="evidence" value="ECO:0007669"/>
    <property type="project" value="InterPro"/>
</dbReference>
<dbReference type="GO" id="GO:0005975">
    <property type="term" value="P:carbohydrate metabolic process"/>
    <property type="evidence" value="ECO:0007669"/>
    <property type="project" value="InterPro"/>
</dbReference>
<dbReference type="PANTHER" id="PTHR10587">
    <property type="entry name" value="GLYCOSYL TRANSFERASE-RELATED"/>
    <property type="match status" value="1"/>
</dbReference>
<organism evidence="8 9">
    <name type="scientific">Bradyrhizobium stylosanthis</name>
    <dbReference type="NCBI Taxonomy" id="1803665"/>
    <lineage>
        <taxon>Bacteria</taxon>
        <taxon>Pseudomonadati</taxon>
        <taxon>Pseudomonadota</taxon>
        <taxon>Alphaproteobacteria</taxon>
        <taxon>Hyphomicrobiales</taxon>
        <taxon>Nitrobacteraceae</taxon>
        <taxon>Bradyrhizobium</taxon>
    </lineage>
</organism>
<proteinExistence type="inferred from homology"/>
<dbReference type="InterPro" id="IPR002509">
    <property type="entry name" value="NODB_dom"/>
</dbReference>
<dbReference type="Pfam" id="PF01522">
    <property type="entry name" value="Polysacc_deac_1"/>
    <property type="match status" value="1"/>
</dbReference>
<dbReference type="EMBL" id="VITK01000001">
    <property type="protein sequence ID" value="TWB07305.1"/>
    <property type="molecule type" value="Genomic_DNA"/>
</dbReference>
<evidence type="ECO:0000256" key="4">
    <source>
        <dbReference type="ARBA" id="ARBA00022723"/>
    </source>
</evidence>
<dbReference type="Proteomes" id="UP000319949">
    <property type="component" value="Unassembled WGS sequence"/>
</dbReference>
<dbReference type="InterPro" id="IPR050248">
    <property type="entry name" value="Polysacc_deacetylase_ArnD"/>
</dbReference>
<feature type="domain" description="NodB homology" evidence="7">
    <location>
        <begin position="127"/>
        <end position="310"/>
    </location>
</feature>
<dbReference type="Gene3D" id="3.20.20.370">
    <property type="entry name" value="Glycoside hydrolase/deacetylase"/>
    <property type="match status" value="1"/>
</dbReference>
<comment type="function">
    <text evidence="1">Is involved in generating a small heat-stable compound (Nod), an acylated oligomer of N-acetylglucosamine, that stimulates mitosis in various plant protoplasts.</text>
</comment>
<evidence type="ECO:0000256" key="2">
    <source>
        <dbReference type="ARBA" id="ARBA00010973"/>
    </source>
</evidence>
<dbReference type="PANTHER" id="PTHR10587:SF133">
    <property type="entry name" value="CHITIN DEACETYLASE 1-RELATED"/>
    <property type="match status" value="1"/>
</dbReference>
<evidence type="ECO:0000313" key="9">
    <source>
        <dbReference type="Proteomes" id="UP000319949"/>
    </source>
</evidence>
<evidence type="ECO:0000313" key="8">
    <source>
        <dbReference type="EMBL" id="TWB07305.1"/>
    </source>
</evidence>
<dbReference type="CDD" id="cd10917">
    <property type="entry name" value="CE4_NodB_like_6s_7s"/>
    <property type="match status" value="1"/>
</dbReference>
<protein>
    <recommendedName>
        <fullName evidence="3">Chitooligosaccharide deacetylase</fullName>
    </recommendedName>
    <alternativeName>
        <fullName evidence="6">Nodulation protein B</fullName>
    </alternativeName>
</protein>
<dbReference type="InterPro" id="IPR011330">
    <property type="entry name" value="Glyco_hydro/deAcase_b/a-brl"/>
</dbReference>
<dbReference type="RefSeq" id="WP_063685232.1">
    <property type="nucleotide sequence ID" value="NZ_LVEM01000002.1"/>
</dbReference>
<gene>
    <name evidence="8" type="ORF">FBZ96_1011126</name>
</gene>
<keyword evidence="5" id="KW-0378">Hydrolase</keyword>
<accession>A0A560EDE9</accession>
<dbReference type="GO" id="GO:0046872">
    <property type="term" value="F:metal ion binding"/>
    <property type="evidence" value="ECO:0007669"/>
    <property type="project" value="UniProtKB-KW"/>
</dbReference>
<name>A0A560EDE9_9BRAD</name>
<comment type="similarity">
    <text evidence="2">Belongs to the polysaccharide deacetylase family.</text>
</comment>
<keyword evidence="4" id="KW-0479">Metal-binding</keyword>
<evidence type="ECO:0000256" key="5">
    <source>
        <dbReference type="ARBA" id="ARBA00022801"/>
    </source>
</evidence>
<sequence>MRNALGLMLASVVAAVVIAAGGWFYYSYSADHGAPKTVAARAADPLPAPAKLAAKDDVTTTATIAAKPATMAQAAAPAPAPVAPVQPKQACANPNALGVSRVVEIDTTGGPGFGFETFKQFDFLTDKEVVLTFDDSPWPVNTPAVLKALAEECTKGLFFSVGKHATYHPEILRQVLAQGHTVGTHTWSHLNLNSKKMTEQQAKDEIEKGFSAVKFALGTNPAPFFRFPQLQHNPAMVTYLGTRNVAMWSTDLDSFDFRKGATPEKIVNTVMTKLDKLGKGIILMHDFQKNTGEALPSLLARLKAGGYKVVQIKAKTTFESLPEYDEALLKEMKVPTASTTTRPISSVVQTVSQ</sequence>
<dbReference type="PROSITE" id="PS51677">
    <property type="entry name" value="NODB"/>
    <property type="match status" value="1"/>
</dbReference>
<evidence type="ECO:0000256" key="3">
    <source>
        <dbReference type="ARBA" id="ARBA00020071"/>
    </source>
</evidence>
<dbReference type="GO" id="GO:0016020">
    <property type="term" value="C:membrane"/>
    <property type="evidence" value="ECO:0007669"/>
    <property type="project" value="TreeGrafter"/>
</dbReference>
<dbReference type="STRING" id="1803665.GCA_001641335_02814"/>
<dbReference type="AlphaFoldDB" id="A0A560EDE9"/>
<evidence type="ECO:0000256" key="6">
    <source>
        <dbReference type="ARBA" id="ARBA00032976"/>
    </source>
</evidence>
<dbReference type="OrthoDB" id="276604at2"/>